<accession>E6MDN2</accession>
<evidence type="ECO:0000313" key="3">
    <source>
        <dbReference type="Proteomes" id="UP000004754"/>
    </source>
</evidence>
<gene>
    <name evidence="2" type="ORF">HMP0721_0114</name>
</gene>
<dbReference type="HOGENOM" id="CLU_180540_1_0_9"/>
<dbReference type="AlphaFoldDB" id="E6MDN2"/>
<dbReference type="InterPro" id="IPR015077">
    <property type="entry name" value="DUF1858"/>
</dbReference>
<dbReference type="OrthoDB" id="15017at2"/>
<protein>
    <submittedName>
        <fullName evidence="2">Hydrid cluster protein-associated redox disulfide domain protein</fullName>
    </submittedName>
</protein>
<dbReference type="Pfam" id="PF08984">
    <property type="entry name" value="DUF1858"/>
    <property type="match status" value="1"/>
</dbReference>
<dbReference type="SUPFAM" id="SSF140683">
    <property type="entry name" value="SP0561-like"/>
    <property type="match status" value="1"/>
</dbReference>
<evidence type="ECO:0000259" key="1">
    <source>
        <dbReference type="Pfam" id="PF08984"/>
    </source>
</evidence>
<dbReference type="NCBIfam" id="TIGR03980">
    <property type="entry name" value="prismane_assoc"/>
    <property type="match status" value="1"/>
</dbReference>
<comment type="caution">
    <text evidence="2">The sequence shown here is derived from an EMBL/GenBank/DDBJ whole genome shotgun (WGS) entry which is preliminary data.</text>
</comment>
<dbReference type="PANTHER" id="PTHR39341">
    <property type="entry name" value="BSL7085 PROTEIN"/>
    <property type="match status" value="1"/>
</dbReference>
<name>E6MDN2_9FIRM</name>
<dbReference type="RefSeq" id="WP_006597532.1">
    <property type="nucleotide sequence ID" value="NZ_GL622359.1"/>
</dbReference>
<dbReference type="EMBL" id="AEQN01000004">
    <property type="protein sequence ID" value="EFV02832.1"/>
    <property type="molecule type" value="Genomic_DNA"/>
</dbReference>
<keyword evidence="3" id="KW-1185">Reference proteome</keyword>
<reference evidence="2 3" key="1">
    <citation type="submission" date="2010-12" db="EMBL/GenBank/DDBJ databases">
        <authorList>
            <person name="Muzny D."/>
            <person name="Qin X."/>
            <person name="Deng J."/>
            <person name="Jiang H."/>
            <person name="Liu Y."/>
            <person name="Qu J."/>
            <person name="Song X.-Z."/>
            <person name="Zhang L."/>
            <person name="Thornton R."/>
            <person name="Coyle M."/>
            <person name="Francisco L."/>
            <person name="Jackson L."/>
            <person name="Javaid M."/>
            <person name="Korchina V."/>
            <person name="Kovar C."/>
            <person name="Mata R."/>
            <person name="Mathew T."/>
            <person name="Ngo R."/>
            <person name="Nguyen L."/>
            <person name="Nguyen N."/>
            <person name="Okwuonu G."/>
            <person name="Ongeri F."/>
            <person name="Pham C."/>
            <person name="Simmons D."/>
            <person name="Wilczek-Boney K."/>
            <person name="Hale W."/>
            <person name="Jakkamsetti A."/>
            <person name="Pham P."/>
            <person name="Ruth R."/>
            <person name="San Lucas F."/>
            <person name="Warren J."/>
            <person name="Zhang J."/>
            <person name="Zhao Z."/>
            <person name="Zhou C."/>
            <person name="Zhu D."/>
            <person name="Lee S."/>
            <person name="Bess C."/>
            <person name="Blankenburg K."/>
            <person name="Forbes L."/>
            <person name="Fu Q."/>
            <person name="Gubbala S."/>
            <person name="Hirani K."/>
            <person name="Jayaseelan J.C."/>
            <person name="Lara F."/>
            <person name="Munidasa M."/>
            <person name="Palculict T."/>
            <person name="Patil S."/>
            <person name="Pu L.-L."/>
            <person name="Saada N."/>
            <person name="Tang L."/>
            <person name="Weissenberger G."/>
            <person name="Zhu Y."/>
            <person name="Hemphill L."/>
            <person name="Shang Y."/>
            <person name="Youmans B."/>
            <person name="Ayvaz T."/>
            <person name="Ross M."/>
            <person name="Santibanez J."/>
            <person name="Aqrawi P."/>
            <person name="Gross S."/>
            <person name="Joshi V."/>
            <person name="Fowler G."/>
            <person name="Nazareth L."/>
            <person name="Reid J."/>
            <person name="Worley K."/>
            <person name="Petrosino J."/>
            <person name="Highlander S."/>
            <person name="Gibbs R."/>
        </authorList>
    </citation>
    <scope>NUCLEOTIDE SEQUENCE [LARGE SCALE GENOMIC DNA]</scope>
    <source>
        <strain evidence="2 3">ATCC 23263</strain>
    </source>
</reference>
<organism evidence="2 3">
    <name type="scientific">Pseudoramibacter alactolyticus ATCC 23263</name>
    <dbReference type="NCBI Taxonomy" id="887929"/>
    <lineage>
        <taxon>Bacteria</taxon>
        <taxon>Bacillati</taxon>
        <taxon>Bacillota</taxon>
        <taxon>Clostridia</taxon>
        <taxon>Eubacteriales</taxon>
        <taxon>Eubacteriaceae</taxon>
        <taxon>Pseudoramibacter</taxon>
    </lineage>
</organism>
<dbReference type="InterPro" id="IPR038062">
    <property type="entry name" value="ScdA-like_N_sf"/>
</dbReference>
<sequence length="71" mass="7539">MEATQKITKDMLTGEVVATYPEAAKALMMVGMGCVSCPASQMESLADAAMVHGLDADQVVEYLNDSLNLND</sequence>
<evidence type="ECO:0000313" key="2">
    <source>
        <dbReference type="EMBL" id="EFV02832.1"/>
    </source>
</evidence>
<dbReference type="PANTHER" id="PTHR39341:SF1">
    <property type="entry name" value="DUF1858 DOMAIN-CONTAINING PROTEIN"/>
    <property type="match status" value="1"/>
</dbReference>
<dbReference type="eggNOG" id="COG2846">
    <property type="taxonomic scope" value="Bacteria"/>
</dbReference>
<feature type="domain" description="DUF1858" evidence="1">
    <location>
        <begin position="7"/>
        <end position="59"/>
    </location>
</feature>
<dbReference type="Proteomes" id="UP000004754">
    <property type="component" value="Unassembled WGS sequence"/>
</dbReference>
<dbReference type="STRING" id="887929.HMP0721_0114"/>
<dbReference type="InterPro" id="IPR023883">
    <property type="entry name" value="CHP03980_redox-disulphide"/>
</dbReference>
<proteinExistence type="predicted"/>
<dbReference type="Gene3D" id="1.10.3910.10">
    <property type="entry name" value="SP0561-like"/>
    <property type="match status" value="1"/>
</dbReference>